<gene>
    <name evidence="1" type="ORF">BS50DRAFT_650410</name>
</gene>
<keyword evidence="2" id="KW-1185">Reference proteome</keyword>
<dbReference type="AlphaFoldDB" id="A0A2T2N978"/>
<proteinExistence type="predicted"/>
<sequence length="230" mass="24715">MIERGDEDDNEDDNAVMACGRGCQEDYQAQWTGSKRQRSSSAPGWMDVVKRCMQARRPNVALLTRRGVPGVQYREQPAAVASASRLILVELAGYSTVYECVMGAGWPLLPAGMAGMGKGCPISGSSCVARQKSPGSLWATWAASAANEMDSMSSAGGFRAQGPRVKVLSPQPSVPQHTTLVGYRGALAHQQRFHVEHSPQSRWIVGAASLSECTPKCSPRVRPAIKRDIG</sequence>
<dbReference type="EMBL" id="KZ678142">
    <property type="protein sequence ID" value="PSN62021.1"/>
    <property type="molecule type" value="Genomic_DNA"/>
</dbReference>
<protein>
    <submittedName>
        <fullName evidence="1">Uncharacterized protein</fullName>
    </submittedName>
</protein>
<accession>A0A2T2N978</accession>
<name>A0A2T2N978_CORCC</name>
<reference evidence="1 2" key="1">
    <citation type="journal article" date="2018" name="Front. Microbiol.">
        <title>Genome-Wide Analysis of Corynespora cassiicola Leaf Fall Disease Putative Effectors.</title>
        <authorList>
            <person name="Lopez D."/>
            <person name="Ribeiro S."/>
            <person name="Label P."/>
            <person name="Fumanal B."/>
            <person name="Venisse J.S."/>
            <person name="Kohler A."/>
            <person name="de Oliveira R.R."/>
            <person name="Labutti K."/>
            <person name="Lipzen A."/>
            <person name="Lail K."/>
            <person name="Bauer D."/>
            <person name="Ohm R.A."/>
            <person name="Barry K.W."/>
            <person name="Spatafora J."/>
            <person name="Grigoriev I.V."/>
            <person name="Martin F.M."/>
            <person name="Pujade-Renaud V."/>
        </authorList>
    </citation>
    <scope>NUCLEOTIDE SEQUENCE [LARGE SCALE GENOMIC DNA]</scope>
    <source>
        <strain evidence="1 2">Philippines</strain>
    </source>
</reference>
<dbReference type="Proteomes" id="UP000240883">
    <property type="component" value="Unassembled WGS sequence"/>
</dbReference>
<evidence type="ECO:0000313" key="2">
    <source>
        <dbReference type="Proteomes" id="UP000240883"/>
    </source>
</evidence>
<organism evidence="1 2">
    <name type="scientific">Corynespora cassiicola Philippines</name>
    <dbReference type="NCBI Taxonomy" id="1448308"/>
    <lineage>
        <taxon>Eukaryota</taxon>
        <taxon>Fungi</taxon>
        <taxon>Dikarya</taxon>
        <taxon>Ascomycota</taxon>
        <taxon>Pezizomycotina</taxon>
        <taxon>Dothideomycetes</taxon>
        <taxon>Pleosporomycetidae</taxon>
        <taxon>Pleosporales</taxon>
        <taxon>Corynesporascaceae</taxon>
        <taxon>Corynespora</taxon>
    </lineage>
</organism>
<dbReference type="OrthoDB" id="10665178at2759"/>
<evidence type="ECO:0000313" key="1">
    <source>
        <dbReference type="EMBL" id="PSN62021.1"/>
    </source>
</evidence>